<dbReference type="Proteomes" id="UP000239340">
    <property type="component" value="Chromosome"/>
</dbReference>
<dbReference type="AlphaFoldDB" id="A0A2L0H945"/>
<sequence>MLLRFSPEQPRKFRAQRAKGETTMPKASFSMQEQAQFAEAVALSVEALKRSGMHEAKALVGLLSLAAVGGISLVGAQRVAETLRDLADEIEASDHAKH</sequence>
<evidence type="ECO:0000313" key="3">
    <source>
        <dbReference type="Proteomes" id="UP000239340"/>
    </source>
</evidence>
<proteinExistence type="predicted"/>
<dbReference type="EMBL" id="CP024307">
    <property type="protein sequence ID" value="AUX77993.1"/>
    <property type="molecule type" value="Genomic_DNA"/>
</dbReference>
<accession>A0A2L0H945</accession>
<protein>
    <submittedName>
        <fullName evidence="2">Uncharacterized protein</fullName>
    </submittedName>
</protein>
<organism evidence="2 3">
    <name type="scientific">Rhizobium fredii</name>
    <name type="common">Sinorhizobium fredii</name>
    <dbReference type="NCBI Taxonomy" id="380"/>
    <lineage>
        <taxon>Bacteria</taxon>
        <taxon>Pseudomonadati</taxon>
        <taxon>Pseudomonadota</taxon>
        <taxon>Alphaproteobacteria</taxon>
        <taxon>Hyphomicrobiales</taxon>
        <taxon>Rhizobiaceae</taxon>
        <taxon>Sinorhizobium/Ensifer group</taxon>
        <taxon>Sinorhizobium</taxon>
    </lineage>
</organism>
<feature type="region of interest" description="Disordered" evidence="1">
    <location>
        <begin position="1"/>
        <end position="28"/>
    </location>
</feature>
<gene>
    <name evidence="2" type="ORF">NXT3_CH03465</name>
</gene>
<reference evidence="2 3" key="1">
    <citation type="submission" date="2017-10" db="EMBL/GenBank/DDBJ databases">
        <title>Analysis of the genome sequences of Rhizobium populations associated to common bean (phaseolus vulgaris).</title>
        <authorList>
            <person name="Bustos P."/>
            <person name="Santamaria R.I."/>
            <person name="Miranda-Sanchez F."/>
            <person name="Perez-Carrascal O."/>
            <person name="Juarez S."/>
            <person name="Lozano L."/>
            <person name="Martinez-Flores I."/>
            <person name="Vinuesa P."/>
            <person name="Martinez-Romero E."/>
            <person name="Cevallos M.A."/>
            <person name="Romero D."/>
            <person name="Davila G."/>
            <person name="Gonzalez V."/>
        </authorList>
    </citation>
    <scope>NUCLEOTIDE SEQUENCE [LARGE SCALE GENOMIC DNA]</scope>
    <source>
        <strain evidence="2 3">NXT3</strain>
    </source>
</reference>
<evidence type="ECO:0000313" key="2">
    <source>
        <dbReference type="EMBL" id="AUX77993.1"/>
    </source>
</evidence>
<name>A0A2L0H945_RHIFR</name>
<evidence type="ECO:0000256" key="1">
    <source>
        <dbReference type="SAM" id="MobiDB-lite"/>
    </source>
</evidence>